<keyword evidence="6" id="KW-0408">Iron</keyword>
<dbReference type="SUPFAM" id="SSF47240">
    <property type="entry name" value="Ferritin-like"/>
    <property type="match status" value="1"/>
</dbReference>
<name>T1DE96_9ZZZZ</name>
<keyword evidence="2" id="KW-1003">Cell membrane</keyword>
<evidence type="ECO:0000256" key="3">
    <source>
        <dbReference type="ARBA" id="ARBA00022688"/>
    </source>
</evidence>
<gene>
    <name evidence="9" type="ORF">B1A_00997</name>
</gene>
<keyword evidence="9" id="KW-0830">Ubiquinone</keyword>
<dbReference type="GO" id="GO:0004497">
    <property type="term" value="F:monooxygenase activity"/>
    <property type="evidence" value="ECO:0007669"/>
    <property type="project" value="UniProtKB-KW"/>
</dbReference>
<evidence type="ECO:0000256" key="6">
    <source>
        <dbReference type="ARBA" id="ARBA00023004"/>
    </source>
</evidence>
<dbReference type="GO" id="GO:0046872">
    <property type="term" value="F:metal ion binding"/>
    <property type="evidence" value="ECO:0007669"/>
    <property type="project" value="UniProtKB-KW"/>
</dbReference>
<dbReference type="Gene3D" id="1.20.1260.10">
    <property type="match status" value="1"/>
</dbReference>
<dbReference type="PANTHER" id="PTHR11237">
    <property type="entry name" value="COENZYME Q10 BIOSYNTHESIS PROTEIN 7"/>
    <property type="match status" value="1"/>
</dbReference>
<protein>
    <submittedName>
        <fullName evidence="9">Ubiquinone biosynthesis protein COQ7</fullName>
    </submittedName>
</protein>
<evidence type="ECO:0000256" key="7">
    <source>
        <dbReference type="ARBA" id="ARBA00023033"/>
    </source>
</evidence>
<dbReference type="InterPro" id="IPR009078">
    <property type="entry name" value="Ferritin-like_SF"/>
</dbReference>
<evidence type="ECO:0000256" key="4">
    <source>
        <dbReference type="ARBA" id="ARBA00022723"/>
    </source>
</evidence>
<evidence type="ECO:0000256" key="8">
    <source>
        <dbReference type="ARBA" id="ARBA00023136"/>
    </source>
</evidence>
<sequence length="154" mass="16820">GEVAAQALYRGQALAASDDPGLAQSLLGAAEEEARHLDWCERRLGELGGRTSRLNPLWYTGAFLSGLFAGCLGRATSLGYLAETEKQVEAHLDDHLARLPREDRATRALLEQMKAEEAGHRQKAIDEGGKPLHRAVRALMHAASRALVYGSYWL</sequence>
<evidence type="ECO:0000313" key="9">
    <source>
        <dbReference type="EMBL" id="EQD80335.1"/>
    </source>
</evidence>
<dbReference type="EMBL" id="AUZX01000756">
    <property type="protein sequence ID" value="EQD80335.1"/>
    <property type="molecule type" value="Genomic_DNA"/>
</dbReference>
<feature type="non-terminal residue" evidence="9">
    <location>
        <position position="1"/>
    </location>
</feature>
<dbReference type="CDD" id="cd01042">
    <property type="entry name" value="DMQH"/>
    <property type="match status" value="1"/>
</dbReference>
<comment type="pathway">
    <text evidence="1">Cofactor biosynthesis; ubiquinone biosynthesis.</text>
</comment>
<reference evidence="9" key="2">
    <citation type="journal article" date="2014" name="ISME J.">
        <title>Microbial stratification in low pH oxic and suboxic macroscopic growths along an acid mine drainage.</title>
        <authorList>
            <person name="Mendez-Garcia C."/>
            <person name="Mesa V."/>
            <person name="Sprenger R.R."/>
            <person name="Richter M."/>
            <person name="Diez M.S."/>
            <person name="Solano J."/>
            <person name="Bargiela R."/>
            <person name="Golyshina O.V."/>
            <person name="Manteca A."/>
            <person name="Ramos J.L."/>
            <person name="Gallego J.R."/>
            <person name="Llorente I."/>
            <person name="Martins Dos Santos V.A."/>
            <person name="Jensen O.N."/>
            <person name="Pelaez A.I."/>
            <person name="Sanchez J."/>
            <person name="Ferrer M."/>
        </authorList>
    </citation>
    <scope>NUCLEOTIDE SEQUENCE</scope>
</reference>
<keyword evidence="5" id="KW-0560">Oxidoreductase</keyword>
<reference evidence="9" key="1">
    <citation type="submission" date="2013-08" db="EMBL/GenBank/DDBJ databases">
        <authorList>
            <person name="Mendez C."/>
            <person name="Richter M."/>
            <person name="Ferrer M."/>
            <person name="Sanchez J."/>
        </authorList>
    </citation>
    <scope>NUCLEOTIDE SEQUENCE</scope>
</reference>
<keyword evidence="8" id="KW-0472">Membrane</keyword>
<evidence type="ECO:0000256" key="2">
    <source>
        <dbReference type="ARBA" id="ARBA00022475"/>
    </source>
</evidence>
<dbReference type="InterPro" id="IPR047809">
    <property type="entry name" value="COQ7_proteobact"/>
</dbReference>
<keyword evidence="3" id="KW-0831">Ubiquinone biosynthesis</keyword>
<dbReference type="InterPro" id="IPR012347">
    <property type="entry name" value="Ferritin-like"/>
</dbReference>
<keyword evidence="4" id="KW-0479">Metal-binding</keyword>
<dbReference type="Pfam" id="PF03232">
    <property type="entry name" value="COQ7"/>
    <property type="match status" value="1"/>
</dbReference>
<evidence type="ECO:0000256" key="5">
    <source>
        <dbReference type="ARBA" id="ARBA00023002"/>
    </source>
</evidence>
<dbReference type="AlphaFoldDB" id="T1DE96"/>
<proteinExistence type="predicted"/>
<dbReference type="PANTHER" id="PTHR11237:SF4">
    <property type="entry name" value="5-DEMETHOXYUBIQUINONE HYDROXYLASE, MITOCHONDRIAL"/>
    <property type="match status" value="1"/>
</dbReference>
<keyword evidence="7" id="KW-0503">Monooxygenase</keyword>
<dbReference type="InterPro" id="IPR011566">
    <property type="entry name" value="Ubq_synth_Coq7"/>
</dbReference>
<organism evidence="9">
    <name type="scientific">mine drainage metagenome</name>
    <dbReference type="NCBI Taxonomy" id="410659"/>
    <lineage>
        <taxon>unclassified sequences</taxon>
        <taxon>metagenomes</taxon>
        <taxon>ecological metagenomes</taxon>
    </lineage>
</organism>
<dbReference type="NCBIfam" id="NF033656">
    <property type="entry name" value="DMQ_monoox_COQ7"/>
    <property type="match status" value="1"/>
</dbReference>
<dbReference type="GO" id="GO:0006744">
    <property type="term" value="P:ubiquinone biosynthetic process"/>
    <property type="evidence" value="ECO:0007669"/>
    <property type="project" value="UniProtKB-KW"/>
</dbReference>
<comment type="caution">
    <text evidence="9">The sequence shown here is derived from an EMBL/GenBank/DDBJ whole genome shotgun (WGS) entry which is preliminary data.</text>
</comment>
<evidence type="ECO:0000256" key="1">
    <source>
        <dbReference type="ARBA" id="ARBA00004749"/>
    </source>
</evidence>
<accession>T1DE96</accession>